<dbReference type="EMBL" id="ML769400">
    <property type="protein sequence ID" value="KAE9406674.1"/>
    <property type="molecule type" value="Genomic_DNA"/>
</dbReference>
<protein>
    <recommendedName>
        <fullName evidence="2">C2H2-type domain-containing protein</fullName>
    </recommendedName>
</protein>
<dbReference type="Gene3D" id="3.30.160.60">
    <property type="entry name" value="Classic Zinc Finger"/>
    <property type="match status" value="1"/>
</dbReference>
<dbReference type="SMART" id="SM00355">
    <property type="entry name" value="ZnF_C2H2"/>
    <property type="match status" value="1"/>
</dbReference>
<dbReference type="GO" id="GO:0008270">
    <property type="term" value="F:zinc ion binding"/>
    <property type="evidence" value="ECO:0007669"/>
    <property type="project" value="UniProtKB-KW"/>
</dbReference>
<name>A0A6A4ICZ9_9AGAR</name>
<dbReference type="Pfam" id="PF13894">
    <property type="entry name" value="zf-C2H2_4"/>
    <property type="match status" value="1"/>
</dbReference>
<dbReference type="InterPro" id="IPR013087">
    <property type="entry name" value="Znf_C2H2_type"/>
</dbReference>
<keyword evidence="1" id="KW-0863">Zinc-finger</keyword>
<keyword evidence="1" id="KW-0479">Metal-binding</keyword>
<dbReference type="InterPro" id="IPR036236">
    <property type="entry name" value="Znf_C2H2_sf"/>
</dbReference>
<dbReference type="AlphaFoldDB" id="A0A6A4ICZ9"/>
<dbReference type="PROSITE" id="PS00028">
    <property type="entry name" value="ZINC_FINGER_C2H2_1"/>
    <property type="match status" value="1"/>
</dbReference>
<accession>A0A6A4ICZ9</accession>
<dbReference type="OrthoDB" id="3437960at2759"/>
<dbReference type="PROSITE" id="PS50157">
    <property type="entry name" value="ZINC_FINGER_C2H2_2"/>
    <property type="match status" value="1"/>
</dbReference>
<organism evidence="3 4">
    <name type="scientific">Gymnopus androsaceus JB14</name>
    <dbReference type="NCBI Taxonomy" id="1447944"/>
    <lineage>
        <taxon>Eukaryota</taxon>
        <taxon>Fungi</taxon>
        <taxon>Dikarya</taxon>
        <taxon>Basidiomycota</taxon>
        <taxon>Agaricomycotina</taxon>
        <taxon>Agaricomycetes</taxon>
        <taxon>Agaricomycetidae</taxon>
        <taxon>Agaricales</taxon>
        <taxon>Marasmiineae</taxon>
        <taxon>Omphalotaceae</taxon>
        <taxon>Gymnopus</taxon>
    </lineage>
</organism>
<keyword evidence="4" id="KW-1185">Reference proteome</keyword>
<dbReference type="Proteomes" id="UP000799118">
    <property type="component" value="Unassembled WGS sequence"/>
</dbReference>
<evidence type="ECO:0000313" key="4">
    <source>
        <dbReference type="Proteomes" id="UP000799118"/>
    </source>
</evidence>
<gene>
    <name evidence="3" type="ORF">BT96DRAFT_971697</name>
</gene>
<keyword evidence="1" id="KW-0862">Zinc</keyword>
<evidence type="ECO:0000259" key="2">
    <source>
        <dbReference type="PROSITE" id="PS50157"/>
    </source>
</evidence>
<proteinExistence type="predicted"/>
<feature type="domain" description="C2H2-type" evidence="2">
    <location>
        <begin position="185"/>
        <end position="213"/>
    </location>
</feature>
<evidence type="ECO:0000256" key="1">
    <source>
        <dbReference type="PROSITE-ProRule" id="PRU00042"/>
    </source>
</evidence>
<reference evidence="3" key="1">
    <citation type="journal article" date="2019" name="Environ. Microbiol.">
        <title>Fungal ecological strategies reflected in gene transcription - a case study of two litter decomposers.</title>
        <authorList>
            <person name="Barbi F."/>
            <person name="Kohler A."/>
            <person name="Barry K."/>
            <person name="Baskaran P."/>
            <person name="Daum C."/>
            <person name="Fauchery L."/>
            <person name="Ihrmark K."/>
            <person name="Kuo A."/>
            <person name="LaButti K."/>
            <person name="Lipzen A."/>
            <person name="Morin E."/>
            <person name="Grigoriev I.V."/>
            <person name="Henrissat B."/>
            <person name="Lindahl B."/>
            <person name="Martin F."/>
        </authorList>
    </citation>
    <scope>NUCLEOTIDE SEQUENCE</scope>
    <source>
        <strain evidence="3">JB14</strain>
    </source>
</reference>
<evidence type="ECO:0000313" key="3">
    <source>
        <dbReference type="EMBL" id="KAE9406674.1"/>
    </source>
</evidence>
<sequence length="238" mass="26887">MSHAPPLCSTATRRYSPETLVNTETLTQQGDYATPSMTSRNDNEMRSGSFAGLDTFYHYSSNNFPPEWQRCQAGQEAEMFHPDFGHPPCEYSRQWLTHATPQIEHSYSIEEGRASTLPIPLDRCPVVHSTPSQYCPAPSSDPSIVYLPQSLEWSYSQMAAYTPNNLPPALLPPMSESSLARSRAFECQICGKKLANKQNLQNHVEAVHRKARRFTCSSCGKMFSYQQSRNRFGIVIRN</sequence>
<dbReference type="SUPFAM" id="SSF57667">
    <property type="entry name" value="beta-beta-alpha zinc fingers"/>
    <property type="match status" value="1"/>
</dbReference>